<protein>
    <recommendedName>
        <fullName evidence="3">DUF4303 domain-containing protein</fullName>
    </recommendedName>
</protein>
<evidence type="ECO:0000313" key="1">
    <source>
        <dbReference type="EMBL" id="AMP98460.1"/>
    </source>
</evidence>
<keyword evidence="2" id="KW-1185">Reference proteome</keyword>
<accession>A0A127VB67</accession>
<proteinExistence type="predicted"/>
<dbReference type="RefSeq" id="WP_068398757.1">
    <property type="nucleotide sequence ID" value="NZ_CP014504.1"/>
</dbReference>
<dbReference type="EMBL" id="CP014504">
    <property type="protein sequence ID" value="AMP98460.1"/>
    <property type="molecule type" value="Genomic_DNA"/>
</dbReference>
<dbReference type="OrthoDB" id="5867542at2"/>
<name>A0A127VB67_9SPHI</name>
<evidence type="ECO:0008006" key="3">
    <source>
        <dbReference type="Google" id="ProtNLM"/>
    </source>
</evidence>
<dbReference type="KEGG" id="pcm:AY601_1545"/>
<dbReference type="AlphaFoldDB" id="A0A127VB67"/>
<dbReference type="PATRIC" id="fig|188932.3.peg.1607"/>
<sequence>MQEIDYNKIQEELLAFTKTEVSNFLTEHPNEVFYAFAFDCNAEYAEVNLCFNTESAFSSLLDESQSGKYKASYQSEEQINELKYNTGDWEYQSFSTHYALSEDELFGDEDDHDEDGDDENEDGELNNIITENLLLHFSKTLVEFTRSEEFQKIPKTPDFKVFCIDHDEDLDEAELRLSSLT</sequence>
<dbReference type="InterPro" id="IPR025409">
    <property type="entry name" value="DUF4303"/>
</dbReference>
<evidence type="ECO:0000313" key="2">
    <source>
        <dbReference type="Proteomes" id="UP000071561"/>
    </source>
</evidence>
<dbReference type="Proteomes" id="UP000071561">
    <property type="component" value="Chromosome"/>
</dbReference>
<gene>
    <name evidence="1" type="ORF">AY601_1545</name>
</gene>
<organism evidence="1 2">
    <name type="scientific">Pedobacter cryoconitis</name>
    <dbReference type="NCBI Taxonomy" id="188932"/>
    <lineage>
        <taxon>Bacteria</taxon>
        <taxon>Pseudomonadati</taxon>
        <taxon>Bacteroidota</taxon>
        <taxon>Sphingobacteriia</taxon>
        <taxon>Sphingobacteriales</taxon>
        <taxon>Sphingobacteriaceae</taxon>
        <taxon>Pedobacter</taxon>
    </lineage>
</organism>
<dbReference type="Pfam" id="PF14136">
    <property type="entry name" value="DUF4303"/>
    <property type="match status" value="1"/>
</dbReference>
<reference evidence="1 2" key="1">
    <citation type="submission" date="2016-03" db="EMBL/GenBank/DDBJ databases">
        <title>Complete genome sequence of Pedobacter cryoconitis PAMC 27485.</title>
        <authorList>
            <person name="Lee J."/>
            <person name="Kim O.-S."/>
        </authorList>
    </citation>
    <scope>NUCLEOTIDE SEQUENCE [LARGE SCALE GENOMIC DNA]</scope>
    <source>
        <strain evidence="1 2">PAMC 27485</strain>
    </source>
</reference>